<reference evidence="3 4" key="1">
    <citation type="submission" date="2017-11" db="EMBL/GenBank/DDBJ databases">
        <authorList>
            <person name="Duchaud E."/>
        </authorList>
    </citation>
    <scope>NUCLEOTIDE SEQUENCE [LARGE SCALE GENOMIC DNA]</scope>
    <source>
        <strain evidence="3 4">TNO010</strain>
    </source>
</reference>
<dbReference type="InterPro" id="IPR013762">
    <property type="entry name" value="Integrase-like_cat_sf"/>
</dbReference>
<dbReference type="EMBL" id="OENE01000014">
    <property type="protein sequence ID" value="SOU88563.1"/>
    <property type="molecule type" value="Genomic_DNA"/>
</dbReference>
<proteinExistence type="predicted"/>
<feature type="domain" description="Tyr recombinase" evidence="2">
    <location>
        <begin position="152"/>
        <end position="187"/>
    </location>
</feature>
<accession>A0A2I2M7Q1</accession>
<dbReference type="AlphaFoldDB" id="A0A2I2M7Q1"/>
<name>A0A2I2M7Q1_9FLAO</name>
<dbReference type="Proteomes" id="UP000490060">
    <property type="component" value="Unassembled WGS sequence"/>
</dbReference>
<gene>
    <name evidence="3" type="ORF">TNO010_210057</name>
</gene>
<protein>
    <recommendedName>
        <fullName evidence="2">Tyr recombinase domain-containing protein</fullName>
    </recommendedName>
</protein>
<dbReference type="GO" id="GO:0006310">
    <property type="term" value="P:DNA recombination"/>
    <property type="evidence" value="ECO:0007669"/>
    <property type="project" value="UniProtKB-KW"/>
</dbReference>
<dbReference type="RefSeq" id="WP_172505211.1">
    <property type="nucleotide sequence ID" value="NZ_OENE01000014.1"/>
</dbReference>
<dbReference type="GO" id="GO:0003677">
    <property type="term" value="F:DNA binding"/>
    <property type="evidence" value="ECO:0007669"/>
    <property type="project" value="InterPro"/>
</dbReference>
<dbReference type="InterPro" id="IPR002104">
    <property type="entry name" value="Integrase_catalytic"/>
</dbReference>
<evidence type="ECO:0000313" key="4">
    <source>
        <dbReference type="Proteomes" id="UP000490060"/>
    </source>
</evidence>
<sequence>MYQKKSKTIIETALERVPQFEVLVDKLTKSFSINGKSTSTLTNYLRCLGHLALYYKISPELLETEAIDDYLYHCQNLHNTPSESFFKHTIYGLRSAYKVMGMEQKRLRLPQIKRQRDLPIVLNKKEVRQLLASPKYLKHRLILGMLYGCGLHSYATHLLEDGLNIISLKELLGHAHIETTMVYLHVANTGSSDKFSPLDTLYNK</sequence>
<dbReference type="Gene3D" id="1.10.443.10">
    <property type="entry name" value="Intergrase catalytic core"/>
    <property type="match status" value="1"/>
</dbReference>
<dbReference type="GO" id="GO:0015074">
    <property type="term" value="P:DNA integration"/>
    <property type="evidence" value="ECO:0007669"/>
    <property type="project" value="InterPro"/>
</dbReference>
<evidence type="ECO:0000259" key="2">
    <source>
        <dbReference type="Pfam" id="PF00589"/>
    </source>
</evidence>
<dbReference type="InterPro" id="IPR011010">
    <property type="entry name" value="DNA_brk_join_enz"/>
</dbReference>
<keyword evidence="1" id="KW-0233">DNA recombination</keyword>
<dbReference type="Pfam" id="PF00589">
    <property type="entry name" value="Phage_integrase"/>
    <property type="match status" value="1"/>
</dbReference>
<evidence type="ECO:0000313" key="3">
    <source>
        <dbReference type="EMBL" id="SOU88563.1"/>
    </source>
</evidence>
<dbReference type="SUPFAM" id="SSF56349">
    <property type="entry name" value="DNA breaking-rejoining enzymes"/>
    <property type="match status" value="1"/>
</dbReference>
<evidence type="ECO:0000256" key="1">
    <source>
        <dbReference type="ARBA" id="ARBA00023172"/>
    </source>
</evidence>
<organism evidence="3 4">
    <name type="scientific">Tenacibaculum finnmarkense genomovar ulcerans</name>
    <dbReference type="NCBI Taxonomy" id="2781388"/>
    <lineage>
        <taxon>Bacteria</taxon>
        <taxon>Pseudomonadati</taxon>
        <taxon>Bacteroidota</taxon>
        <taxon>Flavobacteriia</taxon>
        <taxon>Flavobacteriales</taxon>
        <taxon>Flavobacteriaceae</taxon>
        <taxon>Tenacibaculum</taxon>
        <taxon>Tenacibaculum finnmarkense</taxon>
    </lineage>
</organism>